<dbReference type="PANTHER" id="PTHR47163:SF2">
    <property type="entry name" value="SI:DKEY-17M8.2"/>
    <property type="match status" value="1"/>
</dbReference>
<evidence type="ECO:0000313" key="3">
    <source>
        <dbReference type="Proteomes" id="UP000014760"/>
    </source>
</evidence>
<evidence type="ECO:0008006" key="4">
    <source>
        <dbReference type="Google" id="ProtNLM"/>
    </source>
</evidence>
<reference evidence="2" key="3">
    <citation type="submission" date="2015-06" db="UniProtKB">
        <authorList>
            <consortium name="EnsemblMetazoa"/>
        </authorList>
    </citation>
    <scope>IDENTIFICATION</scope>
</reference>
<reference evidence="1 3" key="2">
    <citation type="journal article" date="2013" name="Nature">
        <title>Insights into bilaterian evolution from three spiralian genomes.</title>
        <authorList>
            <person name="Simakov O."/>
            <person name="Marletaz F."/>
            <person name="Cho S.J."/>
            <person name="Edsinger-Gonzales E."/>
            <person name="Havlak P."/>
            <person name="Hellsten U."/>
            <person name="Kuo D.H."/>
            <person name="Larsson T."/>
            <person name="Lv J."/>
            <person name="Arendt D."/>
            <person name="Savage R."/>
            <person name="Osoegawa K."/>
            <person name="de Jong P."/>
            <person name="Grimwood J."/>
            <person name="Chapman J.A."/>
            <person name="Shapiro H."/>
            <person name="Aerts A."/>
            <person name="Otillar R.P."/>
            <person name="Terry A.Y."/>
            <person name="Boore J.L."/>
            <person name="Grigoriev I.V."/>
            <person name="Lindberg D.R."/>
            <person name="Seaver E.C."/>
            <person name="Weisblat D.A."/>
            <person name="Putnam N.H."/>
            <person name="Rokhsar D.S."/>
        </authorList>
    </citation>
    <scope>NUCLEOTIDE SEQUENCE</scope>
    <source>
        <strain evidence="1 3">I ESC-2004</strain>
    </source>
</reference>
<name>R7U418_CAPTE</name>
<feature type="non-terminal residue" evidence="1">
    <location>
        <position position="1"/>
    </location>
</feature>
<dbReference type="InterPro" id="IPR053164">
    <property type="entry name" value="IS1016-like_transposase"/>
</dbReference>
<organism evidence="1">
    <name type="scientific">Capitella teleta</name>
    <name type="common">Polychaete worm</name>
    <dbReference type="NCBI Taxonomy" id="283909"/>
    <lineage>
        <taxon>Eukaryota</taxon>
        <taxon>Metazoa</taxon>
        <taxon>Spiralia</taxon>
        <taxon>Lophotrochozoa</taxon>
        <taxon>Annelida</taxon>
        <taxon>Polychaeta</taxon>
        <taxon>Sedentaria</taxon>
        <taxon>Scolecida</taxon>
        <taxon>Capitellidae</taxon>
        <taxon>Capitella</taxon>
    </lineage>
</organism>
<proteinExistence type="predicted"/>
<dbReference type="PANTHER" id="PTHR47163">
    <property type="entry name" value="DDE_TNP_IS1595 DOMAIN-CONTAINING PROTEIN"/>
    <property type="match status" value="1"/>
</dbReference>
<dbReference type="OrthoDB" id="10062329at2759"/>
<evidence type="ECO:0000313" key="2">
    <source>
        <dbReference type="EnsemblMetazoa" id="CapteP131723"/>
    </source>
</evidence>
<dbReference type="EMBL" id="AMQN01027327">
    <property type="status" value="NOT_ANNOTATED_CDS"/>
    <property type="molecule type" value="Genomic_DNA"/>
</dbReference>
<reference evidence="3" key="1">
    <citation type="submission" date="2012-12" db="EMBL/GenBank/DDBJ databases">
        <authorList>
            <person name="Hellsten U."/>
            <person name="Grimwood J."/>
            <person name="Chapman J.A."/>
            <person name="Shapiro H."/>
            <person name="Aerts A."/>
            <person name="Otillar R.P."/>
            <person name="Terry A.Y."/>
            <person name="Boore J.L."/>
            <person name="Simakov O."/>
            <person name="Marletaz F."/>
            <person name="Cho S.-J."/>
            <person name="Edsinger-Gonzales E."/>
            <person name="Havlak P."/>
            <person name="Kuo D.-H."/>
            <person name="Larsson T."/>
            <person name="Lv J."/>
            <person name="Arendt D."/>
            <person name="Savage R."/>
            <person name="Osoegawa K."/>
            <person name="de Jong P."/>
            <person name="Lindberg D.R."/>
            <person name="Seaver E.C."/>
            <person name="Weisblat D.A."/>
            <person name="Putnam N.H."/>
            <person name="Grigoriev I.V."/>
            <person name="Rokhsar D.S."/>
        </authorList>
    </citation>
    <scope>NUCLEOTIDE SEQUENCE</scope>
    <source>
        <strain evidence="3">I ESC-2004</strain>
    </source>
</reference>
<dbReference type="HOGENOM" id="CLU_2580617_0_0_1"/>
<accession>R7U418</accession>
<gene>
    <name evidence="1" type="ORF">CAPTEDRAFT_131723</name>
</gene>
<dbReference type="Proteomes" id="UP000014760">
    <property type="component" value="Unassembled WGS sequence"/>
</dbReference>
<sequence length="81" mass="9098">EGYKQLTVNHSANFKDPKTGAHTNSIEGTWQKIKHGTHFPKFRVKTGFFGWLFGRISLALFCKGPGTISEIFTMYQGCLMG</sequence>
<dbReference type="AlphaFoldDB" id="R7U418"/>
<protein>
    <recommendedName>
        <fullName evidence="4">ISXO2-like transposase domain-containing protein</fullName>
    </recommendedName>
</protein>
<keyword evidence="3" id="KW-1185">Reference proteome</keyword>
<dbReference type="EMBL" id="KB308437">
    <property type="protein sequence ID" value="ELT97905.1"/>
    <property type="molecule type" value="Genomic_DNA"/>
</dbReference>
<evidence type="ECO:0000313" key="1">
    <source>
        <dbReference type="EMBL" id="ELT97905.1"/>
    </source>
</evidence>
<dbReference type="EnsemblMetazoa" id="CapteT131723">
    <property type="protein sequence ID" value="CapteP131723"/>
    <property type="gene ID" value="CapteG131723"/>
</dbReference>